<dbReference type="AlphaFoldDB" id="D7BG17"/>
<dbReference type="InterPro" id="IPR036061">
    <property type="entry name" value="CheW-like_dom_sf"/>
</dbReference>
<dbReference type="GO" id="GO:0007165">
    <property type="term" value="P:signal transduction"/>
    <property type="evidence" value="ECO:0007669"/>
    <property type="project" value="InterPro"/>
</dbReference>
<dbReference type="Proteomes" id="UP000001916">
    <property type="component" value="Chromosome"/>
</dbReference>
<organism evidence="2 3">
    <name type="scientific">Allomeiothermus silvanus (strain ATCC 700542 / DSM 9946 / NBRC 106475 / NCIMB 13440 / VI-R2)</name>
    <name type="common">Thermus silvanus</name>
    <dbReference type="NCBI Taxonomy" id="526227"/>
    <lineage>
        <taxon>Bacteria</taxon>
        <taxon>Thermotogati</taxon>
        <taxon>Deinococcota</taxon>
        <taxon>Deinococci</taxon>
        <taxon>Thermales</taxon>
        <taxon>Thermaceae</taxon>
        <taxon>Allomeiothermus</taxon>
    </lineage>
</organism>
<feature type="domain" description="CheW-like" evidence="1">
    <location>
        <begin position="7"/>
        <end position="144"/>
    </location>
</feature>
<dbReference type="SMART" id="SM00260">
    <property type="entry name" value="CheW"/>
    <property type="match status" value="1"/>
</dbReference>
<reference evidence="2 3" key="1">
    <citation type="journal article" date="2010" name="Stand. Genomic Sci.">
        <title>Complete genome sequence of Meiothermus silvanus type strain (VI-R2).</title>
        <authorList>
            <person name="Sikorski J."/>
            <person name="Tindall B.J."/>
            <person name="Lowry S."/>
            <person name="Lucas S."/>
            <person name="Nolan M."/>
            <person name="Copeland A."/>
            <person name="Glavina Del Rio T."/>
            <person name="Tice H."/>
            <person name="Cheng J.F."/>
            <person name="Han C."/>
            <person name="Pitluck S."/>
            <person name="Liolios K."/>
            <person name="Ivanova N."/>
            <person name="Mavromatis K."/>
            <person name="Mikhailova N."/>
            <person name="Pati A."/>
            <person name="Goodwin L."/>
            <person name="Chen A."/>
            <person name="Palaniappan K."/>
            <person name="Land M."/>
            <person name="Hauser L."/>
            <person name="Chang Y.J."/>
            <person name="Jeffries C.D."/>
            <person name="Rohde M."/>
            <person name="Goker M."/>
            <person name="Woyke T."/>
            <person name="Bristow J."/>
            <person name="Eisen J.A."/>
            <person name="Markowitz V."/>
            <person name="Hugenholtz P."/>
            <person name="Kyrpides N.C."/>
            <person name="Klenk H.P."/>
            <person name="Lapidus A."/>
        </authorList>
    </citation>
    <scope>NUCLEOTIDE SEQUENCE [LARGE SCALE GENOMIC DNA]</scope>
    <source>
        <strain evidence="3">ATCC 700542 / DSM 9946 / VI-R2</strain>
    </source>
</reference>
<dbReference type="Pfam" id="PF01584">
    <property type="entry name" value="CheW"/>
    <property type="match status" value="1"/>
</dbReference>
<dbReference type="Gene3D" id="2.30.30.40">
    <property type="entry name" value="SH3 Domains"/>
    <property type="match status" value="1"/>
</dbReference>
<dbReference type="SUPFAM" id="SSF50341">
    <property type="entry name" value="CheW-like"/>
    <property type="match status" value="1"/>
</dbReference>
<dbReference type="KEGG" id="msv:Mesil_1843"/>
<dbReference type="STRING" id="526227.Mesil_1843"/>
<dbReference type="eggNOG" id="COG0835">
    <property type="taxonomic scope" value="Bacteria"/>
</dbReference>
<dbReference type="OrthoDB" id="9794382at2"/>
<gene>
    <name evidence="2" type="ordered locus">Mesil_1843</name>
</gene>
<evidence type="ECO:0000313" key="3">
    <source>
        <dbReference type="Proteomes" id="UP000001916"/>
    </source>
</evidence>
<dbReference type="PROSITE" id="PS50851">
    <property type="entry name" value="CHEW"/>
    <property type="match status" value="1"/>
</dbReference>
<dbReference type="HOGENOM" id="CLU_1617072_0_0_0"/>
<proteinExistence type="predicted"/>
<dbReference type="InterPro" id="IPR002545">
    <property type="entry name" value="CheW-lke_dom"/>
</dbReference>
<keyword evidence="3" id="KW-1185">Reference proteome</keyword>
<sequence>MSNSPTVSRVCLFRLANHIFALDIRFVREVVEVGSVSPIPLAPAEVLGLFSVRGGILPLISLAALVGLADGAGSSRAVVVRHGERQVALAVTEVLGLETLEVLPLTNSSVSLGVPGEYLSGQVIWRSEPVPALAVPVILQVLAARVHGVDQRRAEGNQHQPALG</sequence>
<protein>
    <submittedName>
        <fullName evidence="2">CheW protein</fullName>
    </submittedName>
</protein>
<dbReference type="PANTHER" id="PTHR22617">
    <property type="entry name" value="CHEMOTAXIS SENSOR HISTIDINE KINASE-RELATED"/>
    <property type="match status" value="1"/>
</dbReference>
<dbReference type="GO" id="GO:0006935">
    <property type="term" value="P:chemotaxis"/>
    <property type="evidence" value="ECO:0007669"/>
    <property type="project" value="InterPro"/>
</dbReference>
<dbReference type="RefSeq" id="WP_013158277.1">
    <property type="nucleotide sequence ID" value="NC_014212.1"/>
</dbReference>
<dbReference type="Gene3D" id="2.40.50.180">
    <property type="entry name" value="CheA-289, Domain 4"/>
    <property type="match status" value="1"/>
</dbReference>
<dbReference type="EMBL" id="CP002042">
    <property type="protein sequence ID" value="ADH63720.1"/>
    <property type="molecule type" value="Genomic_DNA"/>
</dbReference>
<name>D7BG17_ALLS1</name>
<accession>D7BG17</accession>
<dbReference type="PANTHER" id="PTHR22617:SF23">
    <property type="entry name" value="CHEMOTAXIS PROTEIN CHEW"/>
    <property type="match status" value="1"/>
</dbReference>
<evidence type="ECO:0000313" key="2">
    <source>
        <dbReference type="EMBL" id="ADH63720.1"/>
    </source>
</evidence>
<evidence type="ECO:0000259" key="1">
    <source>
        <dbReference type="PROSITE" id="PS50851"/>
    </source>
</evidence>
<dbReference type="GO" id="GO:0005829">
    <property type="term" value="C:cytosol"/>
    <property type="evidence" value="ECO:0007669"/>
    <property type="project" value="TreeGrafter"/>
</dbReference>
<dbReference type="InterPro" id="IPR039315">
    <property type="entry name" value="CheW"/>
</dbReference>